<dbReference type="NCBIfam" id="TIGR00054">
    <property type="entry name" value="RIP metalloprotease RseP"/>
    <property type="match status" value="1"/>
</dbReference>
<keyword evidence="4" id="KW-0645">Protease</keyword>
<dbReference type="InterPro" id="IPR036034">
    <property type="entry name" value="PDZ_sf"/>
</dbReference>
<feature type="transmembrane region" description="Helical" evidence="11">
    <location>
        <begin position="20"/>
        <end position="40"/>
    </location>
</feature>
<dbReference type="Pfam" id="PF17820">
    <property type="entry name" value="PDZ_6"/>
    <property type="match status" value="2"/>
</dbReference>
<evidence type="ECO:0000256" key="9">
    <source>
        <dbReference type="ARBA" id="ARBA00023049"/>
    </source>
</evidence>
<dbReference type="AlphaFoldDB" id="A0AA96GPE1"/>
<accession>A0AA96GPE1</accession>
<evidence type="ECO:0000313" key="14">
    <source>
        <dbReference type="Proteomes" id="UP001302494"/>
    </source>
</evidence>
<sequence>MNNLLSFSPDSIFLFGQKLWWFLVVLGVLVTFHEYGHYLAARWVGVRVLKFSIGFGPKLIGRKIGDTEYLLAAIPLGGYVKLYGEEVSEAVSPAEQRESFIHQSLPHKTLIVAAGPGFNFILSYLIFTGMLALGSPLFVPSIDNITPVIEAIIPDSPAETAGLHIGDRVIRANEEDISTLGELYQQVGKAHGRPVTLDVIRGDTVKTLIITPTVQMVPDRPDEPQYTLGIEDHAPLVGGVMPDTPAMAAGLQQDDRIIQIDDTPIVTWSQMTEIVRQHPGTPLDVQVDRGGQIVSLRITPEGQTVTSSDGETKSVGRIGIKLAGAGTVLKSTSLFLAPWDGLKATWKWCELTVIGLYKLLTGEISSKHLGGPLMIASVSGEQAQQGLASVVWLIAILSINLGILNLLPIPILDGGHLFFFACEGILGRPLGDRSREMAQQIGLVLLVFLMAYATWNDISRLLQ</sequence>
<dbReference type="InterPro" id="IPR008915">
    <property type="entry name" value="Peptidase_M50"/>
</dbReference>
<dbReference type="SUPFAM" id="SSF50156">
    <property type="entry name" value="PDZ domain-like"/>
    <property type="match status" value="2"/>
</dbReference>
<keyword evidence="14" id="KW-1185">Reference proteome</keyword>
<evidence type="ECO:0000256" key="5">
    <source>
        <dbReference type="ARBA" id="ARBA00022692"/>
    </source>
</evidence>
<evidence type="ECO:0000256" key="4">
    <source>
        <dbReference type="ARBA" id="ARBA00022670"/>
    </source>
</evidence>
<feature type="transmembrane region" description="Helical" evidence="11">
    <location>
        <begin position="110"/>
        <end position="133"/>
    </location>
</feature>
<evidence type="ECO:0000256" key="10">
    <source>
        <dbReference type="ARBA" id="ARBA00023136"/>
    </source>
</evidence>
<keyword evidence="8 11" id="KW-1133">Transmembrane helix</keyword>
<dbReference type="PANTHER" id="PTHR42837:SF2">
    <property type="entry name" value="MEMBRANE METALLOPROTEASE ARASP2, CHLOROPLASTIC-RELATED"/>
    <property type="match status" value="1"/>
</dbReference>
<reference evidence="13 14" key="1">
    <citation type="submission" date="2023-01" db="EMBL/GenBank/DDBJ databases">
        <title>Cultivation and genomic characterization of new, ubiquitous marine nitrite-oxidizing bacteria from the Nitrospirales.</title>
        <authorList>
            <person name="Mueller A.J."/>
            <person name="Daebeler A."/>
            <person name="Herbold C.W."/>
            <person name="Kirkegaard R.H."/>
            <person name="Daims H."/>
        </authorList>
    </citation>
    <scope>NUCLEOTIDE SEQUENCE [LARGE SCALE GENOMIC DNA]</scope>
    <source>
        <strain evidence="13 14">DK</strain>
    </source>
</reference>
<proteinExistence type="inferred from homology"/>
<comment type="similarity">
    <text evidence="3 11">Belongs to the peptidase M50B family.</text>
</comment>
<dbReference type="InterPro" id="IPR004387">
    <property type="entry name" value="Pept_M50_Zn"/>
</dbReference>
<dbReference type="EC" id="3.4.24.-" evidence="11"/>
<keyword evidence="5 11" id="KW-0812">Transmembrane</keyword>
<keyword evidence="10 11" id="KW-0472">Membrane</keyword>
<evidence type="ECO:0000256" key="2">
    <source>
        <dbReference type="ARBA" id="ARBA00004141"/>
    </source>
</evidence>
<keyword evidence="11" id="KW-0479">Metal-binding</keyword>
<evidence type="ECO:0000256" key="6">
    <source>
        <dbReference type="ARBA" id="ARBA00022801"/>
    </source>
</evidence>
<comment type="cofactor">
    <cofactor evidence="1 11">
        <name>Zn(2+)</name>
        <dbReference type="ChEBI" id="CHEBI:29105"/>
    </cofactor>
</comment>
<evidence type="ECO:0000313" key="13">
    <source>
        <dbReference type="EMBL" id="WNM63950.1"/>
    </source>
</evidence>
<evidence type="ECO:0000256" key="3">
    <source>
        <dbReference type="ARBA" id="ARBA00007931"/>
    </source>
</evidence>
<dbReference type="KEGG" id="nneo:PQG83_09380"/>
<comment type="subcellular location">
    <subcellularLocation>
        <location evidence="2">Membrane</location>
        <topology evidence="2">Multi-pass membrane protein</topology>
    </subcellularLocation>
</comment>
<dbReference type="RefSeq" id="WP_312748769.1">
    <property type="nucleotide sequence ID" value="NZ_CP116968.1"/>
</dbReference>
<dbReference type="GO" id="GO:0006508">
    <property type="term" value="P:proteolysis"/>
    <property type="evidence" value="ECO:0007669"/>
    <property type="project" value="UniProtKB-KW"/>
</dbReference>
<dbReference type="GO" id="GO:0046872">
    <property type="term" value="F:metal ion binding"/>
    <property type="evidence" value="ECO:0007669"/>
    <property type="project" value="UniProtKB-KW"/>
</dbReference>
<dbReference type="GO" id="GO:0016020">
    <property type="term" value="C:membrane"/>
    <property type="evidence" value="ECO:0007669"/>
    <property type="project" value="UniProtKB-SubCell"/>
</dbReference>
<feature type="domain" description="PDZ" evidence="12">
    <location>
        <begin position="224"/>
        <end position="291"/>
    </location>
</feature>
<evidence type="ECO:0000256" key="1">
    <source>
        <dbReference type="ARBA" id="ARBA00001947"/>
    </source>
</evidence>
<protein>
    <recommendedName>
        <fullName evidence="11">Zinc metalloprotease</fullName>
        <ecNumber evidence="11">3.4.24.-</ecNumber>
    </recommendedName>
</protein>
<dbReference type="CDD" id="cd23081">
    <property type="entry name" value="cpPDZ_EcRseP-like"/>
    <property type="match status" value="1"/>
</dbReference>
<keyword evidence="7 11" id="KW-0862">Zinc</keyword>
<evidence type="ECO:0000256" key="11">
    <source>
        <dbReference type="RuleBase" id="RU362031"/>
    </source>
</evidence>
<feature type="transmembrane region" description="Helical" evidence="11">
    <location>
        <begin position="387"/>
        <end position="407"/>
    </location>
</feature>
<dbReference type="PANTHER" id="PTHR42837">
    <property type="entry name" value="REGULATOR OF SIGMA-E PROTEASE RSEP"/>
    <property type="match status" value="1"/>
</dbReference>
<evidence type="ECO:0000256" key="7">
    <source>
        <dbReference type="ARBA" id="ARBA00022833"/>
    </source>
</evidence>
<keyword evidence="9 11" id="KW-0482">Metalloprotease</keyword>
<organism evidence="13 14">
    <name type="scientific">Candidatus Nitrospira neomarina</name>
    <dbReference type="NCBI Taxonomy" id="3020899"/>
    <lineage>
        <taxon>Bacteria</taxon>
        <taxon>Pseudomonadati</taxon>
        <taxon>Nitrospirota</taxon>
        <taxon>Nitrospiria</taxon>
        <taxon>Nitrospirales</taxon>
        <taxon>Nitrospiraceae</taxon>
        <taxon>Nitrospira</taxon>
    </lineage>
</organism>
<dbReference type="SMART" id="SM00228">
    <property type="entry name" value="PDZ"/>
    <property type="match status" value="2"/>
</dbReference>
<dbReference type="EMBL" id="CP116968">
    <property type="protein sequence ID" value="WNM63950.1"/>
    <property type="molecule type" value="Genomic_DNA"/>
</dbReference>
<keyword evidence="6 11" id="KW-0378">Hydrolase</keyword>
<dbReference type="CDD" id="cd06163">
    <property type="entry name" value="S2P-M50_PDZ_RseP-like"/>
    <property type="match status" value="2"/>
</dbReference>
<dbReference type="InterPro" id="IPR041489">
    <property type="entry name" value="PDZ_6"/>
</dbReference>
<gene>
    <name evidence="13" type="primary">rseP</name>
    <name evidence="13" type="ORF">PQG83_09380</name>
</gene>
<dbReference type="Proteomes" id="UP001302494">
    <property type="component" value="Chromosome"/>
</dbReference>
<evidence type="ECO:0000256" key="8">
    <source>
        <dbReference type="ARBA" id="ARBA00022989"/>
    </source>
</evidence>
<dbReference type="InterPro" id="IPR001478">
    <property type="entry name" value="PDZ"/>
</dbReference>
<dbReference type="GO" id="GO:0004222">
    <property type="term" value="F:metalloendopeptidase activity"/>
    <property type="evidence" value="ECO:0007669"/>
    <property type="project" value="InterPro"/>
</dbReference>
<name>A0AA96GPE1_9BACT</name>
<feature type="transmembrane region" description="Helical" evidence="11">
    <location>
        <begin position="437"/>
        <end position="455"/>
    </location>
</feature>
<feature type="domain" description="PDZ" evidence="12">
    <location>
        <begin position="135"/>
        <end position="203"/>
    </location>
</feature>
<dbReference type="Pfam" id="PF02163">
    <property type="entry name" value="Peptidase_M50"/>
    <property type="match status" value="1"/>
</dbReference>
<evidence type="ECO:0000259" key="12">
    <source>
        <dbReference type="SMART" id="SM00228"/>
    </source>
</evidence>
<dbReference type="Gene3D" id="2.30.42.10">
    <property type="match status" value="2"/>
</dbReference>